<dbReference type="PANTHER" id="PTHR11845">
    <property type="entry name" value="5'-DEOXYNUCLEOTIDASE HDDC2"/>
    <property type="match status" value="1"/>
</dbReference>
<keyword evidence="6" id="KW-0479">Metal-binding</keyword>
<dbReference type="InterPro" id="IPR003607">
    <property type="entry name" value="HD/PDEase_dom"/>
</dbReference>
<accession>A0A9D1IF07</accession>
<dbReference type="Gene3D" id="1.10.3210.10">
    <property type="entry name" value="Hypothetical protein af1432"/>
    <property type="match status" value="1"/>
</dbReference>
<comment type="cofactor">
    <cofactor evidence="2">
        <name>Mn(2+)</name>
        <dbReference type="ChEBI" id="CHEBI:29035"/>
    </cofactor>
</comment>
<gene>
    <name evidence="9" type="primary">yfbR</name>
    <name evidence="9" type="ORF">IAC53_02500</name>
</gene>
<evidence type="ECO:0000256" key="4">
    <source>
        <dbReference type="ARBA" id="ARBA00011738"/>
    </source>
</evidence>
<dbReference type="NCBIfam" id="NF003009">
    <property type="entry name" value="PRK03826.1"/>
    <property type="match status" value="1"/>
</dbReference>
<comment type="subunit">
    <text evidence="4">Homodimer.</text>
</comment>
<dbReference type="GO" id="GO:0005737">
    <property type="term" value="C:cytoplasm"/>
    <property type="evidence" value="ECO:0007669"/>
    <property type="project" value="TreeGrafter"/>
</dbReference>
<comment type="catalytic activity">
    <reaction evidence="1">
        <text>a 2'-deoxyribonucleoside 5'-phosphate + H2O = a 2'-deoxyribonucleoside + phosphate</text>
        <dbReference type="Rhea" id="RHEA:36167"/>
        <dbReference type="ChEBI" id="CHEBI:15377"/>
        <dbReference type="ChEBI" id="CHEBI:18274"/>
        <dbReference type="ChEBI" id="CHEBI:43474"/>
        <dbReference type="ChEBI" id="CHEBI:65317"/>
        <dbReference type="EC" id="3.1.3.89"/>
    </reaction>
</comment>
<organism evidence="9 10">
    <name type="scientific">Candidatus Fimenecus excrementigallinarum</name>
    <dbReference type="NCBI Taxonomy" id="2840816"/>
    <lineage>
        <taxon>Bacteria</taxon>
        <taxon>Bacillati</taxon>
        <taxon>Bacillota</taxon>
        <taxon>Clostridia</taxon>
        <taxon>Candidatus Fimenecus</taxon>
    </lineage>
</organism>
<dbReference type="AlphaFoldDB" id="A0A9D1IF07"/>
<evidence type="ECO:0000313" key="10">
    <source>
        <dbReference type="Proteomes" id="UP000824071"/>
    </source>
</evidence>
<keyword evidence="7 9" id="KW-0378">Hydrolase</keyword>
<dbReference type="EMBL" id="DVMW01000024">
    <property type="protein sequence ID" value="HIU35461.1"/>
    <property type="molecule type" value="Genomic_DNA"/>
</dbReference>
<evidence type="ECO:0000313" key="9">
    <source>
        <dbReference type="EMBL" id="HIU35461.1"/>
    </source>
</evidence>
<evidence type="ECO:0000256" key="6">
    <source>
        <dbReference type="ARBA" id="ARBA00022723"/>
    </source>
</evidence>
<feature type="domain" description="HD" evidence="8">
    <location>
        <begin position="29"/>
        <end position="143"/>
    </location>
</feature>
<dbReference type="PANTHER" id="PTHR11845:SF13">
    <property type="entry name" value="5'-DEOXYNUCLEOTIDASE HDDC2"/>
    <property type="match status" value="1"/>
</dbReference>
<dbReference type="GO" id="GO:0046872">
    <property type="term" value="F:metal ion binding"/>
    <property type="evidence" value="ECO:0007669"/>
    <property type="project" value="UniProtKB-KW"/>
</dbReference>
<dbReference type="InterPro" id="IPR006674">
    <property type="entry name" value="HD_domain"/>
</dbReference>
<dbReference type="PROSITE" id="PS51831">
    <property type="entry name" value="HD"/>
    <property type="match status" value="1"/>
</dbReference>
<evidence type="ECO:0000256" key="7">
    <source>
        <dbReference type="ARBA" id="ARBA00022801"/>
    </source>
</evidence>
<comment type="cofactor">
    <cofactor evidence="3">
        <name>Co(2+)</name>
        <dbReference type="ChEBI" id="CHEBI:48828"/>
    </cofactor>
</comment>
<dbReference type="GO" id="GO:0002953">
    <property type="term" value="F:5'-deoxynucleotidase activity"/>
    <property type="evidence" value="ECO:0007669"/>
    <property type="project" value="UniProtKB-EC"/>
</dbReference>
<evidence type="ECO:0000256" key="5">
    <source>
        <dbReference type="ARBA" id="ARBA00012964"/>
    </source>
</evidence>
<comment type="caution">
    <text evidence="9">The sequence shown here is derived from an EMBL/GenBank/DDBJ whole genome shotgun (WGS) entry which is preliminary data.</text>
</comment>
<name>A0A9D1IF07_9FIRM</name>
<reference evidence="9" key="1">
    <citation type="submission" date="2020-10" db="EMBL/GenBank/DDBJ databases">
        <authorList>
            <person name="Gilroy R."/>
        </authorList>
    </citation>
    <scope>NUCLEOTIDE SEQUENCE</scope>
    <source>
        <strain evidence="9">ChiGjej1B1-19959</strain>
    </source>
</reference>
<protein>
    <recommendedName>
        <fullName evidence="5">5'-deoxynucleotidase</fullName>
        <ecNumber evidence="5">3.1.3.89</ecNumber>
    </recommendedName>
</protein>
<sequence>MKNSFFAYLSRIKFIDRWALMRNTRKESLSEHSYEVAVLAHALAVLGNRRLGRQYDASRAALLGLYHDAPESITGDMPTPVKYFSADMRAAFAGVEKNARAQLLEMLPADLRGEFAALLEAPRAPGDEALWGLVKAADKLSALLKCIEERKAGNTEFCEAEAATKKLLEGLACPEAELFLKDFLPAYEQPLDKLR</sequence>
<evidence type="ECO:0000256" key="3">
    <source>
        <dbReference type="ARBA" id="ARBA00001941"/>
    </source>
</evidence>
<evidence type="ECO:0000256" key="1">
    <source>
        <dbReference type="ARBA" id="ARBA00001638"/>
    </source>
</evidence>
<reference evidence="9" key="2">
    <citation type="journal article" date="2021" name="PeerJ">
        <title>Extensive microbial diversity within the chicken gut microbiome revealed by metagenomics and culture.</title>
        <authorList>
            <person name="Gilroy R."/>
            <person name="Ravi A."/>
            <person name="Getino M."/>
            <person name="Pursley I."/>
            <person name="Horton D.L."/>
            <person name="Alikhan N.F."/>
            <person name="Baker D."/>
            <person name="Gharbi K."/>
            <person name="Hall N."/>
            <person name="Watson M."/>
            <person name="Adriaenssens E.M."/>
            <person name="Foster-Nyarko E."/>
            <person name="Jarju S."/>
            <person name="Secka A."/>
            <person name="Antonio M."/>
            <person name="Oren A."/>
            <person name="Chaudhuri R.R."/>
            <person name="La Ragione R."/>
            <person name="Hildebrand F."/>
            <person name="Pallen M.J."/>
        </authorList>
    </citation>
    <scope>NUCLEOTIDE SEQUENCE</scope>
    <source>
        <strain evidence="9">ChiGjej1B1-19959</strain>
    </source>
</reference>
<dbReference type="EC" id="3.1.3.89" evidence="5"/>
<evidence type="ECO:0000256" key="2">
    <source>
        <dbReference type="ARBA" id="ARBA00001936"/>
    </source>
</evidence>
<dbReference type="SUPFAM" id="SSF109604">
    <property type="entry name" value="HD-domain/PDEase-like"/>
    <property type="match status" value="1"/>
</dbReference>
<evidence type="ECO:0000259" key="8">
    <source>
        <dbReference type="PROSITE" id="PS51831"/>
    </source>
</evidence>
<dbReference type="Proteomes" id="UP000824071">
    <property type="component" value="Unassembled WGS sequence"/>
</dbReference>
<dbReference type="Pfam" id="PF12917">
    <property type="entry name" value="YfbR-like"/>
    <property type="match status" value="1"/>
</dbReference>
<dbReference type="SMART" id="SM00471">
    <property type="entry name" value="HDc"/>
    <property type="match status" value="1"/>
</dbReference>
<dbReference type="InterPro" id="IPR039356">
    <property type="entry name" value="YfbR/HDDC2"/>
</dbReference>
<proteinExistence type="predicted"/>